<dbReference type="PANTHER" id="PTHR34108">
    <property type="entry name" value="SEPTUM SITE-DETERMINING PROTEIN MINC"/>
    <property type="match status" value="1"/>
</dbReference>
<reference evidence="9" key="2">
    <citation type="submission" date="2020-09" db="EMBL/GenBank/DDBJ databases">
        <authorList>
            <person name="Sun Q."/>
            <person name="Zhou Y."/>
        </authorList>
    </citation>
    <scope>NUCLEOTIDE SEQUENCE</scope>
    <source>
        <strain evidence="9">CGMCC 1.15371</strain>
    </source>
</reference>
<dbReference type="Proteomes" id="UP000628775">
    <property type="component" value="Unassembled WGS sequence"/>
</dbReference>
<reference evidence="9" key="1">
    <citation type="journal article" date="2014" name="Int. J. Syst. Evol. Microbiol.">
        <title>Complete genome sequence of Corynebacterium casei LMG S-19264T (=DSM 44701T), isolated from a smear-ripened cheese.</title>
        <authorList>
            <consortium name="US DOE Joint Genome Institute (JGI-PGF)"/>
            <person name="Walter F."/>
            <person name="Albersmeier A."/>
            <person name="Kalinowski J."/>
            <person name="Ruckert C."/>
        </authorList>
    </citation>
    <scope>NUCLEOTIDE SEQUENCE</scope>
    <source>
        <strain evidence="9">CGMCC 1.15371</strain>
    </source>
</reference>
<evidence type="ECO:0000313" key="9">
    <source>
        <dbReference type="EMBL" id="GGE42697.1"/>
    </source>
</evidence>
<keyword evidence="10" id="KW-1185">Reference proteome</keyword>
<dbReference type="RefSeq" id="WP_188693551.1">
    <property type="nucleotide sequence ID" value="NZ_BMIR01000009.1"/>
</dbReference>
<comment type="caution">
    <text evidence="9">The sequence shown here is derived from an EMBL/GenBank/DDBJ whole genome shotgun (WGS) entry which is preliminary data.</text>
</comment>
<feature type="domain" description="Septum formation inhibitor MinC C-terminal" evidence="7">
    <location>
        <begin position="107"/>
        <end position="207"/>
    </location>
</feature>
<dbReference type="InterPro" id="IPR013033">
    <property type="entry name" value="MinC"/>
</dbReference>
<dbReference type="SUPFAM" id="SSF63848">
    <property type="entry name" value="Cell-division inhibitor MinC, C-terminal domain"/>
    <property type="match status" value="1"/>
</dbReference>
<evidence type="ECO:0000256" key="2">
    <source>
        <dbReference type="ARBA" id="ARBA00022618"/>
    </source>
</evidence>
<protein>
    <recommendedName>
        <fullName evidence="6">Probable septum site-determining protein MinC</fullName>
    </recommendedName>
</protein>
<dbReference type="Pfam" id="PF22642">
    <property type="entry name" value="MinC_N_1"/>
    <property type="match status" value="1"/>
</dbReference>
<name>A0A8J3DSR4_9BACL</name>
<evidence type="ECO:0000259" key="7">
    <source>
        <dbReference type="Pfam" id="PF03775"/>
    </source>
</evidence>
<feature type="domain" description="Septum site-determining protein MinC N-terminal" evidence="8">
    <location>
        <begin position="8"/>
        <end position="85"/>
    </location>
</feature>
<dbReference type="GO" id="GO:1901891">
    <property type="term" value="P:regulation of cell septum assembly"/>
    <property type="evidence" value="ECO:0007669"/>
    <property type="project" value="InterPro"/>
</dbReference>
<dbReference type="EMBL" id="BMIR01000009">
    <property type="protein sequence ID" value="GGE42697.1"/>
    <property type="molecule type" value="Genomic_DNA"/>
</dbReference>
<dbReference type="InterPro" id="IPR005526">
    <property type="entry name" value="Septum_form_inhib_MinC_C"/>
</dbReference>
<accession>A0A8J3DSR4</accession>
<proteinExistence type="inferred from homology"/>
<evidence type="ECO:0000256" key="4">
    <source>
        <dbReference type="ARBA" id="ARBA00023306"/>
    </source>
</evidence>
<evidence type="ECO:0000313" key="10">
    <source>
        <dbReference type="Proteomes" id="UP000628775"/>
    </source>
</evidence>
<dbReference type="Pfam" id="PF03775">
    <property type="entry name" value="MinC_C"/>
    <property type="match status" value="1"/>
</dbReference>
<gene>
    <name evidence="6 9" type="primary">minC</name>
    <name evidence="9" type="ORF">GCM10011391_21850</name>
</gene>
<dbReference type="InterPro" id="IPR016098">
    <property type="entry name" value="CAP/MinC_C"/>
</dbReference>
<dbReference type="Gene3D" id="3.30.160.540">
    <property type="match status" value="1"/>
</dbReference>
<keyword evidence="3 6" id="KW-0717">Septation</keyword>
<dbReference type="InterPro" id="IPR036145">
    <property type="entry name" value="MinC_C_sf"/>
</dbReference>
<comment type="function">
    <text evidence="6">Cell division inhibitor that blocks the formation of polar Z ring septums. Rapidly oscillates between the poles of the cell to destabilize FtsZ filaments that have formed before they mature into polar Z rings. Prevents FtsZ polymerization.</text>
</comment>
<evidence type="ECO:0000259" key="8">
    <source>
        <dbReference type="Pfam" id="PF22642"/>
    </source>
</evidence>
<dbReference type="GO" id="GO:0000902">
    <property type="term" value="P:cell morphogenesis"/>
    <property type="evidence" value="ECO:0007669"/>
    <property type="project" value="InterPro"/>
</dbReference>
<dbReference type="AlphaFoldDB" id="A0A8J3DSR4"/>
<dbReference type="PANTHER" id="PTHR34108:SF1">
    <property type="entry name" value="SEPTUM SITE-DETERMINING PROTEIN MINC"/>
    <property type="match status" value="1"/>
</dbReference>
<sequence length="224" mass="25128">MANKLPLVTIKGKKDGLILLLNDRCSYEELISELKEKLSGQGSYFHEGPLISVKVEVGNRYLTKEDREEIQDIIRSEKQLFVAEIVSNVLSKDEAEELRKQEQLTTLRQIIRSGQEVMIEGDILLIGDVNPGGKIMATGNVYVLGALRGIAHAGFKGREDKVIVASVMKPSQLMIADVISRSPDIINDGNRVMEYAFVDQQTKQISVERLQTLFRRSLESAERL</sequence>
<comment type="similarity">
    <text evidence="1 6">Belongs to the MinC family.</text>
</comment>
<evidence type="ECO:0000256" key="6">
    <source>
        <dbReference type="HAMAP-Rule" id="MF_00267"/>
    </source>
</evidence>
<keyword evidence="4 6" id="KW-0131">Cell cycle</keyword>
<keyword evidence="2 6" id="KW-0132">Cell division</keyword>
<dbReference type="NCBIfam" id="TIGR01222">
    <property type="entry name" value="minC"/>
    <property type="match status" value="1"/>
</dbReference>
<evidence type="ECO:0000256" key="1">
    <source>
        <dbReference type="ARBA" id="ARBA00006291"/>
    </source>
</evidence>
<dbReference type="Gene3D" id="2.160.20.70">
    <property type="match status" value="1"/>
</dbReference>
<organism evidence="9 10">
    <name type="scientific">Pullulanibacillus camelliae</name>
    <dbReference type="NCBI Taxonomy" id="1707096"/>
    <lineage>
        <taxon>Bacteria</taxon>
        <taxon>Bacillati</taxon>
        <taxon>Bacillota</taxon>
        <taxon>Bacilli</taxon>
        <taxon>Bacillales</taxon>
        <taxon>Sporolactobacillaceae</taxon>
        <taxon>Pullulanibacillus</taxon>
    </lineage>
</organism>
<dbReference type="InterPro" id="IPR055219">
    <property type="entry name" value="MinC_N_1"/>
</dbReference>
<dbReference type="HAMAP" id="MF_00267">
    <property type="entry name" value="MinC"/>
    <property type="match status" value="1"/>
</dbReference>
<dbReference type="SUPFAM" id="SSF64043">
    <property type="entry name" value="Cell-division inhibitor MinC, N-terminal domain"/>
    <property type="match status" value="1"/>
</dbReference>
<evidence type="ECO:0000256" key="3">
    <source>
        <dbReference type="ARBA" id="ARBA00023210"/>
    </source>
</evidence>
<comment type="subunit">
    <text evidence="5 6">Interacts with MinD and FtsZ.</text>
</comment>
<dbReference type="GO" id="GO:0000917">
    <property type="term" value="P:division septum assembly"/>
    <property type="evidence" value="ECO:0007669"/>
    <property type="project" value="UniProtKB-KW"/>
</dbReference>
<evidence type="ECO:0000256" key="5">
    <source>
        <dbReference type="ARBA" id="ARBA00046874"/>
    </source>
</evidence>